<proteinExistence type="predicted"/>
<feature type="domain" description="Pyrrolo-quinoline quinone repeat" evidence="1">
    <location>
        <begin position="3"/>
        <end position="54"/>
    </location>
</feature>
<dbReference type="AlphaFoldDB" id="A0A382MY93"/>
<dbReference type="Gene3D" id="2.140.10.10">
    <property type="entry name" value="Quinoprotein alcohol dehydrogenase-like superfamily"/>
    <property type="match status" value="1"/>
</dbReference>
<gene>
    <name evidence="2" type="ORF">METZ01_LOCUS305949</name>
</gene>
<dbReference type="InterPro" id="IPR018391">
    <property type="entry name" value="PQQ_b-propeller_rpt"/>
</dbReference>
<dbReference type="InterPro" id="IPR002372">
    <property type="entry name" value="PQQ_rpt_dom"/>
</dbReference>
<evidence type="ECO:0000313" key="2">
    <source>
        <dbReference type="EMBL" id="SVC53095.1"/>
    </source>
</evidence>
<name>A0A382MY93_9ZZZZ</name>
<dbReference type="Pfam" id="PF01011">
    <property type="entry name" value="PQQ"/>
    <property type="match status" value="1"/>
</dbReference>
<dbReference type="SUPFAM" id="SSF50998">
    <property type="entry name" value="Quinoprotein alcohol dehydrogenase-like"/>
    <property type="match status" value="1"/>
</dbReference>
<organism evidence="2">
    <name type="scientific">marine metagenome</name>
    <dbReference type="NCBI Taxonomy" id="408172"/>
    <lineage>
        <taxon>unclassified sequences</taxon>
        <taxon>metagenomes</taxon>
        <taxon>ecological metagenomes</taxon>
    </lineage>
</organism>
<reference evidence="2" key="1">
    <citation type="submission" date="2018-05" db="EMBL/GenBank/DDBJ databases">
        <authorList>
            <person name="Lanie J.A."/>
            <person name="Ng W.-L."/>
            <person name="Kazmierczak K.M."/>
            <person name="Andrzejewski T.M."/>
            <person name="Davidsen T.M."/>
            <person name="Wayne K.J."/>
            <person name="Tettelin H."/>
            <person name="Glass J.I."/>
            <person name="Rusch D."/>
            <person name="Podicherti R."/>
            <person name="Tsui H.-C.T."/>
            <person name="Winkler M.E."/>
        </authorList>
    </citation>
    <scope>NUCLEOTIDE SEQUENCE</scope>
</reference>
<sequence>AALTTGGEIVFAGDLNRYFRAHDVYTGEVLWETRLGTSVQGFPVSFRVGGDQYIAVTTGIGGGSPRGVPRAVTPQVRHPNHGNALYVFKLP</sequence>
<dbReference type="SMART" id="SM00564">
    <property type="entry name" value="PQQ"/>
    <property type="match status" value="1"/>
</dbReference>
<accession>A0A382MY93</accession>
<evidence type="ECO:0000259" key="1">
    <source>
        <dbReference type="Pfam" id="PF01011"/>
    </source>
</evidence>
<protein>
    <recommendedName>
        <fullName evidence="1">Pyrrolo-quinoline quinone repeat domain-containing protein</fullName>
    </recommendedName>
</protein>
<dbReference type="EMBL" id="UINC01096313">
    <property type="protein sequence ID" value="SVC53095.1"/>
    <property type="molecule type" value="Genomic_DNA"/>
</dbReference>
<dbReference type="InterPro" id="IPR011047">
    <property type="entry name" value="Quinoprotein_ADH-like_sf"/>
</dbReference>
<feature type="non-terminal residue" evidence="2">
    <location>
        <position position="1"/>
    </location>
</feature>